<dbReference type="InterPro" id="IPR002563">
    <property type="entry name" value="Flavin_Rdtase-like_dom"/>
</dbReference>
<evidence type="ECO:0000256" key="3">
    <source>
        <dbReference type="ARBA" id="ARBA00022643"/>
    </source>
</evidence>
<dbReference type="PANTHER" id="PTHR33798:SF5">
    <property type="entry name" value="FLAVIN REDUCTASE LIKE DOMAIN-CONTAINING PROTEIN"/>
    <property type="match status" value="1"/>
</dbReference>
<evidence type="ECO:0000259" key="5">
    <source>
        <dbReference type="SMART" id="SM00903"/>
    </source>
</evidence>
<dbReference type="PANTHER" id="PTHR33798">
    <property type="entry name" value="FLAVOPROTEIN OXYGENASE"/>
    <property type="match status" value="1"/>
</dbReference>
<protein>
    <submittedName>
        <fullName evidence="6">Flavin reductase family protein</fullName>
    </submittedName>
</protein>
<dbReference type="InterPro" id="IPR012349">
    <property type="entry name" value="Split_barrel_FMN-bd"/>
</dbReference>
<dbReference type="Gene3D" id="2.30.110.10">
    <property type="entry name" value="Electron Transport, Fmn-binding Protein, Chain A"/>
    <property type="match status" value="1"/>
</dbReference>
<keyword evidence="7" id="KW-1185">Reference proteome</keyword>
<sequence length="204" mass="22160">MKSFDLAGLSASDAYKLMRNVVTPRPIALVTTVDEAGVVNAAPFSFFNAIAFDPCMVVLGLEARPDGSPKDTSCNIRATREFVVNMVDRAMAEKMNLCSTPLPPGESEIPLSGFTTALSEQVAPPRIAEAPAVLECTRHTTLELGNRREIVVGEVKSIAVRDDLLLNEEKLHIDHAALDTIARLGANFYATSRDTFEMVRPDGR</sequence>
<gene>
    <name evidence="6" type="ORF">NUH88_16235</name>
</gene>
<dbReference type="EMBL" id="CP102480">
    <property type="protein sequence ID" value="UUX48939.1"/>
    <property type="molecule type" value="Genomic_DNA"/>
</dbReference>
<dbReference type="KEGG" id="naci:NUH88_16235"/>
<evidence type="ECO:0000256" key="1">
    <source>
        <dbReference type="ARBA" id="ARBA00001917"/>
    </source>
</evidence>
<accession>A0A9J7AMR5</accession>
<reference evidence="6" key="1">
    <citation type="submission" date="2022-08" db="EMBL/GenBank/DDBJ databases">
        <title>Nisaea acidiphila sp. nov., isolated from a marine algal debris and emended description of the genus Nisaea Urios et al. 2008.</title>
        <authorList>
            <person name="Kwon K."/>
        </authorList>
    </citation>
    <scope>NUCLEOTIDE SEQUENCE</scope>
    <source>
        <strain evidence="6">MEBiC11861</strain>
    </source>
</reference>
<comment type="similarity">
    <text evidence="4">Belongs to the flavoredoxin family.</text>
</comment>
<name>A0A9J7AMR5_9PROT</name>
<evidence type="ECO:0000313" key="7">
    <source>
        <dbReference type="Proteomes" id="UP001060336"/>
    </source>
</evidence>
<feature type="domain" description="Flavin reductase like" evidence="5">
    <location>
        <begin position="21"/>
        <end position="173"/>
    </location>
</feature>
<dbReference type="RefSeq" id="WP_257767440.1">
    <property type="nucleotide sequence ID" value="NZ_CP102480.1"/>
</dbReference>
<evidence type="ECO:0000313" key="6">
    <source>
        <dbReference type="EMBL" id="UUX48939.1"/>
    </source>
</evidence>
<dbReference type="Proteomes" id="UP001060336">
    <property type="component" value="Chromosome"/>
</dbReference>
<dbReference type="AlphaFoldDB" id="A0A9J7AMR5"/>
<dbReference type="GO" id="GO:0016646">
    <property type="term" value="F:oxidoreductase activity, acting on the CH-NH group of donors, NAD or NADP as acceptor"/>
    <property type="evidence" value="ECO:0007669"/>
    <property type="project" value="UniProtKB-ARBA"/>
</dbReference>
<dbReference type="GO" id="GO:0010181">
    <property type="term" value="F:FMN binding"/>
    <property type="evidence" value="ECO:0007669"/>
    <property type="project" value="InterPro"/>
</dbReference>
<keyword evidence="2" id="KW-0285">Flavoprotein</keyword>
<dbReference type="SUPFAM" id="SSF50475">
    <property type="entry name" value="FMN-binding split barrel"/>
    <property type="match status" value="1"/>
</dbReference>
<organism evidence="6 7">
    <name type="scientific">Nisaea acidiphila</name>
    <dbReference type="NCBI Taxonomy" id="1862145"/>
    <lineage>
        <taxon>Bacteria</taxon>
        <taxon>Pseudomonadati</taxon>
        <taxon>Pseudomonadota</taxon>
        <taxon>Alphaproteobacteria</taxon>
        <taxon>Rhodospirillales</taxon>
        <taxon>Thalassobaculaceae</taxon>
        <taxon>Nisaea</taxon>
    </lineage>
</organism>
<evidence type="ECO:0000256" key="4">
    <source>
        <dbReference type="ARBA" id="ARBA00038054"/>
    </source>
</evidence>
<proteinExistence type="inferred from homology"/>
<evidence type="ECO:0000256" key="2">
    <source>
        <dbReference type="ARBA" id="ARBA00022630"/>
    </source>
</evidence>
<dbReference type="Pfam" id="PF01613">
    <property type="entry name" value="Flavin_Reduct"/>
    <property type="match status" value="1"/>
</dbReference>
<keyword evidence="3" id="KW-0288">FMN</keyword>
<dbReference type="SMART" id="SM00903">
    <property type="entry name" value="Flavin_Reduct"/>
    <property type="match status" value="1"/>
</dbReference>
<comment type="cofactor">
    <cofactor evidence="1">
        <name>FMN</name>
        <dbReference type="ChEBI" id="CHEBI:58210"/>
    </cofactor>
</comment>